<gene>
    <name evidence="1" type="ORF">HanXRQr2_Chr04g0154631</name>
</gene>
<evidence type="ECO:0000313" key="1">
    <source>
        <dbReference type="EMBL" id="KAF5809226.1"/>
    </source>
</evidence>
<sequence>MGTTTGGLTCLETTMHISVIAITLSKDGTEYISYWRNRRLNLEKNH</sequence>
<dbReference type="EMBL" id="MNCJ02000319">
    <property type="protein sequence ID" value="KAF5809226.1"/>
    <property type="molecule type" value="Genomic_DNA"/>
</dbReference>
<proteinExistence type="predicted"/>
<accession>A0A9K3NQU1</accession>
<comment type="caution">
    <text evidence="1">The sequence shown here is derived from an EMBL/GenBank/DDBJ whole genome shotgun (WGS) entry which is preliminary data.</text>
</comment>
<keyword evidence="2" id="KW-1185">Reference proteome</keyword>
<dbReference type="Gramene" id="mRNA:HanXRQr2_Chr04g0154631">
    <property type="protein sequence ID" value="mRNA:HanXRQr2_Chr04g0154631"/>
    <property type="gene ID" value="HanXRQr2_Chr04g0154631"/>
</dbReference>
<organism evidence="1 2">
    <name type="scientific">Helianthus annuus</name>
    <name type="common">Common sunflower</name>
    <dbReference type="NCBI Taxonomy" id="4232"/>
    <lineage>
        <taxon>Eukaryota</taxon>
        <taxon>Viridiplantae</taxon>
        <taxon>Streptophyta</taxon>
        <taxon>Embryophyta</taxon>
        <taxon>Tracheophyta</taxon>
        <taxon>Spermatophyta</taxon>
        <taxon>Magnoliopsida</taxon>
        <taxon>eudicotyledons</taxon>
        <taxon>Gunneridae</taxon>
        <taxon>Pentapetalae</taxon>
        <taxon>asterids</taxon>
        <taxon>campanulids</taxon>
        <taxon>Asterales</taxon>
        <taxon>Asteraceae</taxon>
        <taxon>Asteroideae</taxon>
        <taxon>Heliantheae alliance</taxon>
        <taxon>Heliantheae</taxon>
        <taxon>Helianthus</taxon>
    </lineage>
</organism>
<reference evidence="1" key="1">
    <citation type="journal article" date="2017" name="Nature">
        <title>The sunflower genome provides insights into oil metabolism, flowering and Asterid evolution.</title>
        <authorList>
            <person name="Badouin H."/>
            <person name="Gouzy J."/>
            <person name="Grassa C.J."/>
            <person name="Murat F."/>
            <person name="Staton S.E."/>
            <person name="Cottret L."/>
            <person name="Lelandais-Briere C."/>
            <person name="Owens G.L."/>
            <person name="Carrere S."/>
            <person name="Mayjonade B."/>
            <person name="Legrand L."/>
            <person name="Gill N."/>
            <person name="Kane N.C."/>
            <person name="Bowers J.E."/>
            <person name="Hubner S."/>
            <person name="Bellec A."/>
            <person name="Berard A."/>
            <person name="Berges H."/>
            <person name="Blanchet N."/>
            <person name="Boniface M.C."/>
            <person name="Brunel D."/>
            <person name="Catrice O."/>
            <person name="Chaidir N."/>
            <person name="Claudel C."/>
            <person name="Donnadieu C."/>
            <person name="Faraut T."/>
            <person name="Fievet G."/>
            <person name="Helmstetter N."/>
            <person name="King M."/>
            <person name="Knapp S.J."/>
            <person name="Lai Z."/>
            <person name="Le Paslier M.C."/>
            <person name="Lippi Y."/>
            <person name="Lorenzon L."/>
            <person name="Mandel J.R."/>
            <person name="Marage G."/>
            <person name="Marchand G."/>
            <person name="Marquand E."/>
            <person name="Bret-Mestries E."/>
            <person name="Morien E."/>
            <person name="Nambeesan S."/>
            <person name="Nguyen T."/>
            <person name="Pegot-Espagnet P."/>
            <person name="Pouilly N."/>
            <person name="Raftis F."/>
            <person name="Sallet E."/>
            <person name="Schiex T."/>
            <person name="Thomas J."/>
            <person name="Vandecasteele C."/>
            <person name="Vares D."/>
            <person name="Vear F."/>
            <person name="Vautrin S."/>
            <person name="Crespi M."/>
            <person name="Mangin B."/>
            <person name="Burke J.M."/>
            <person name="Salse J."/>
            <person name="Munos S."/>
            <person name="Vincourt P."/>
            <person name="Rieseberg L.H."/>
            <person name="Langlade N.B."/>
        </authorList>
    </citation>
    <scope>NUCLEOTIDE SEQUENCE</scope>
    <source>
        <tissue evidence="1">Leaves</tissue>
    </source>
</reference>
<dbReference type="AlphaFoldDB" id="A0A9K3NQU1"/>
<evidence type="ECO:0000313" key="2">
    <source>
        <dbReference type="Proteomes" id="UP000215914"/>
    </source>
</evidence>
<protein>
    <submittedName>
        <fullName evidence="1">Uncharacterized protein</fullName>
    </submittedName>
</protein>
<name>A0A9K3NQU1_HELAN</name>
<dbReference type="Proteomes" id="UP000215914">
    <property type="component" value="Unassembled WGS sequence"/>
</dbReference>
<reference evidence="1" key="2">
    <citation type="submission" date="2020-06" db="EMBL/GenBank/DDBJ databases">
        <title>Helianthus annuus Genome sequencing and assembly Release 2.</title>
        <authorList>
            <person name="Gouzy J."/>
            <person name="Langlade N."/>
            <person name="Munos S."/>
        </authorList>
    </citation>
    <scope>NUCLEOTIDE SEQUENCE</scope>
    <source>
        <tissue evidence="1">Leaves</tissue>
    </source>
</reference>